<dbReference type="KEGG" id="scl:sce1952"/>
<name>A9FQ12_SORC5</name>
<feature type="chain" id="PRO_5002738520" description="PE-PGRS family protein" evidence="2">
    <location>
        <begin position="23"/>
        <end position="265"/>
    </location>
</feature>
<evidence type="ECO:0000313" key="3">
    <source>
        <dbReference type="EMBL" id="CAN92111.1"/>
    </source>
</evidence>
<sequence>MPARLRHVASILALVLSMPTGCGNTVTRAPAGSGGAGGQGTGAAGTSGEGTGASAGSGGAGGEGTGAAGTGGQGTGATGAGGAAGANSGDCHTDANCPGSTCVDITPGGFRVCKTNYPPAETCARPDFDECCTTEDCGPGSTCLAAPLLPYCGGPPPLENNVCAKDLCSSDDECPGGLCAPAGTLNNKVRACVSARCRLDADCDAEPGGICATVRDPCCNQPEGLFCVYPGSGCRSSSDCGQGEYCGRDAGGAARCIVGDVVCPA</sequence>
<feature type="compositionally biased region" description="Gly residues" evidence="1">
    <location>
        <begin position="32"/>
        <end position="79"/>
    </location>
</feature>
<dbReference type="Proteomes" id="UP000002139">
    <property type="component" value="Chromosome"/>
</dbReference>
<accession>A9FQ12</accession>
<dbReference type="AlphaFoldDB" id="A9FQ12"/>
<evidence type="ECO:0000256" key="2">
    <source>
        <dbReference type="SAM" id="SignalP"/>
    </source>
</evidence>
<protein>
    <recommendedName>
        <fullName evidence="5">PE-PGRS family protein</fullName>
    </recommendedName>
</protein>
<feature type="region of interest" description="Disordered" evidence="1">
    <location>
        <begin position="31"/>
        <end position="79"/>
    </location>
</feature>
<organism evidence="3 4">
    <name type="scientific">Sorangium cellulosum (strain So ce56)</name>
    <name type="common">Polyangium cellulosum (strain So ce56)</name>
    <dbReference type="NCBI Taxonomy" id="448385"/>
    <lineage>
        <taxon>Bacteria</taxon>
        <taxon>Pseudomonadati</taxon>
        <taxon>Myxococcota</taxon>
        <taxon>Polyangia</taxon>
        <taxon>Polyangiales</taxon>
        <taxon>Polyangiaceae</taxon>
        <taxon>Sorangium</taxon>
    </lineage>
</organism>
<dbReference type="RefSeq" id="WP_012234588.1">
    <property type="nucleotide sequence ID" value="NC_010162.1"/>
</dbReference>
<feature type="signal peptide" evidence="2">
    <location>
        <begin position="1"/>
        <end position="22"/>
    </location>
</feature>
<proteinExistence type="predicted"/>
<dbReference type="OrthoDB" id="5521448at2"/>
<evidence type="ECO:0008006" key="5">
    <source>
        <dbReference type="Google" id="ProtNLM"/>
    </source>
</evidence>
<gene>
    <name evidence="3" type="ordered locus">sce1952</name>
</gene>
<dbReference type="STRING" id="448385.sce1952"/>
<dbReference type="EMBL" id="AM746676">
    <property type="protein sequence ID" value="CAN92111.1"/>
    <property type="molecule type" value="Genomic_DNA"/>
</dbReference>
<dbReference type="HOGENOM" id="CLU_1049313_0_0_7"/>
<evidence type="ECO:0000256" key="1">
    <source>
        <dbReference type="SAM" id="MobiDB-lite"/>
    </source>
</evidence>
<reference evidence="3 4" key="1">
    <citation type="journal article" date="2007" name="Nat. Biotechnol.">
        <title>Complete genome sequence of the myxobacterium Sorangium cellulosum.</title>
        <authorList>
            <person name="Schneiker S."/>
            <person name="Perlova O."/>
            <person name="Kaiser O."/>
            <person name="Gerth K."/>
            <person name="Alici A."/>
            <person name="Altmeyer M.O."/>
            <person name="Bartels D."/>
            <person name="Bekel T."/>
            <person name="Beyer S."/>
            <person name="Bode E."/>
            <person name="Bode H.B."/>
            <person name="Bolten C.J."/>
            <person name="Choudhuri J.V."/>
            <person name="Doss S."/>
            <person name="Elnakady Y.A."/>
            <person name="Frank B."/>
            <person name="Gaigalat L."/>
            <person name="Goesmann A."/>
            <person name="Groeger C."/>
            <person name="Gross F."/>
            <person name="Jelsbak L."/>
            <person name="Jelsbak L."/>
            <person name="Kalinowski J."/>
            <person name="Kegler C."/>
            <person name="Knauber T."/>
            <person name="Konietzny S."/>
            <person name="Kopp M."/>
            <person name="Krause L."/>
            <person name="Krug D."/>
            <person name="Linke B."/>
            <person name="Mahmud T."/>
            <person name="Martinez-Arias R."/>
            <person name="McHardy A.C."/>
            <person name="Merai M."/>
            <person name="Meyer F."/>
            <person name="Mormann S."/>
            <person name="Munoz-Dorado J."/>
            <person name="Perez J."/>
            <person name="Pradella S."/>
            <person name="Rachid S."/>
            <person name="Raddatz G."/>
            <person name="Rosenau F."/>
            <person name="Rueckert C."/>
            <person name="Sasse F."/>
            <person name="Scharfe M."/>
            <person name="Schuster S.C."/>
            <person name="Suen G."/>
            <person name="Treuner-Lange A."/>
            <person name="Velicer G.J."/>
            <person name="Vorholter F.-J."/>
            <person name="Weissman K.J."/>
            <person name="Welch R.D."/>
            <person name="Wenzel S.C."/>
            <person name="Whitworth D.E."/>
            <person name="Wilhelm S."/>
            <person name="Wittmann C."/>
            <person name="Bloecker H."/>
            <person name="Puehler A."/>
            <person name="Mueller R."/>
        </authorList>
    </citation>
    <scope>NUCLEOTIDE SEQUENCE [LARGE SCALE GENOMIC DNA]</scope>
    <source>
        <strain evidence="4">So ce56</strain>
    </source>
</reference>
<evidence type="ECO:0000313" key="4">
    <source>
        <dbReference type="Proteomes" id="UP000002139"/>
    </source>
</evidence>
<keyword evidence="2" id="KW-0732">Signal</keyword>
<keyword evidence="4" id="KW-1185">Reference proteome</keyword>